<gene>
    <name evidence="2" type="ORF">ACFQ63_32300</name>
</gene>
<accession>A0ABW6J364</accession>
<dbReference type="Proteomes" id="UP001600424">
    <property type="component" value="Unassembled WGS sequence"/>
</dbReference>
<keyword evidence="3" id="KW-1185">Reference proteome</keyword>
<evidence type="ECO:0008006" key="4">
    <source>
        <dbReference type="Google" id="ProtNLM"/>
    </source>
</evidence>
<feature type="chain" id="PRO_5047266995" description="Lipoprotein" evidence="1">
    <location>
        <begin position="20"/>
        <end position="163"/>
    </location>
</feature>
<dbReference type="RefSeq" id="WP_386251315.1">
    <property type="nucleotide sequence ID" value="NZ_JBHTRV010000033.1"/>
</dbReference>
<reference evidence="2 3" key="1">
    <citation type="submission" date="2024-09" db="EMBL/GenBank/DDBJ databases">
        <title>The Natural Products Discovery Center: Release of the First 8490 Sequenced Strains for Exploring Actinobacteria Biosynthetic Diversity.</title>
        <authorList>
            <person name="Kalkreuter E."/>
            <person name="Kautsar S.A."/>
            <person name="Yang D."/>
            <person name="Bader C.D."/>
            <person name="Teijaro C.N."/>
            <person name="Fluegel L."/>
            <person name="Davis C.M."/>
            <person name="Simpson J.R."/>
            <person name="Lauterbach L."/>
            <person name="Steele A.D."/>
            <person name="Gui C."/>
            <person name="Meng S."/>
            <person name="Li G."/>
            <person name="Viehrig K."/>
            <person name="Ye F."/>
            <person name="Su P."/>
            <person name="Kiefer A.F."/>
            <person name="Nichols A."/>
            <person name="Cepeda A.J."/>
            <person name="Yan W."/>
            <person name="Fan B."/>
            <person name="Jiang Y."/>
            <person name="Adhikari A."/>
            <person name="Zheng C.-J."/>
            <person name="Schuster L."/>
            <person name="Cowan T.M."/>
            <person name="Smanski M.J."/>
            <person name="Chevrette M.G."/>
            <person name="De Carvalho L.P.S."/>
            <person name="Shen B."/>
        </authorList>
    </citation>
    <scope>NUCLEOTIDE SEQUENCE [LARGE SCALE GENOMIC DNA]</scope>
    <source>
        <strain evidence="2 3">NPDC056472</strain>
    </source>
</reference>
<evidence type="ECO:0000313" key="3">
    <source>
        <dbReference type="Proteomes" id="UP001600424"/>
    </source>
</evidence>
<evidence type="ECO:0000256" key="1">
    <source>
        <dbReference type="SAM" id="SignalP"/>
    </source>
</evidence>
<proteinExistence type="predicted"/>
<dbReference type="PROSITE" id="PS51257">
    <property type="entry name" value="PROKAR_LIPOPROTEIN"/>
    <property type="match status" value="1"/>
</dbReference>
<comment type="caution">
    <text evidence="2">The sequence shown here is derived from an EMBL/GenBank/DDBJ whole genome shotgun (WGS) entry which is preliminary data.</text>
</comment>
<sequence length="163" mass="17366">MTAWPRRLLLTAAVLPALAGCTVPVAGVTGVSVTADGDLLGVIQMCHGRIDGALLYPDDGDAPGTPETTAFWDHDTPVTGFTSWSLASPADGWTAEKAPGRLVPGQSYGFYGWTEDNSWSSGPVHFTTADLAKLVPGQVRYEYGDEVRTVSLDDFRAKACEDF</sequence>
<keyword evidence="1" id="KW-0732">Signal</keyword>
<feature type="signal peptide" evidence="1">
    <location>
        <begin position="1"/>
        <end position="19"/>
    </location>
</feature>
<evidence type="ECO:0000313" key="2">
    <source>
        <dbReference type="EMBL" id="MFE5984365.1"/>
    </source>
</evidence>
<organism evidence="2 3">
    <name type="scientific">Streptomyces wedmorensis</name>
    <dbReference type="NCBI Taxonomy" id="43759"/>
    <lineage>
        <taxon>Bacteria</taxon>
        <taxon>Bacillati</taxon>
        <taxon>Actinomycetota</taxon>
        <taxon>Actinomycetes</taxon>
        <taxon>Kitasatosporales</taxon>
        <taxon>Streptomycetaceae</taxon>
        <taxon>Streptomyces</taxon>
    </lineage>
</organism>
<dbReference type="EMBL" id="JBHTRV010000033">
    <property type="protein sequence ID" value="MFE5984365.1"/>
    <property type="molecule type" value="Genomic_DNA"/>
</dbReference>
<protein>
    <recommendedName>
        <fullName evidence="4">Lipoprotein</fullName>
    </recommendedName>
</protein>
<name>A0ABW6J364_STRWE</name>